<organism evidence="1 2">
    <name type="scientific">Stentor coeruleus</name>
    <dbReference type="NCBI Taxonomy" id="5963"/>
    <lineage>
        <taxon>Eukaryota</taxon>
        <taxon>Sar</taxon>
        <taxon>Alveolata</taxon>
        <taxon>Ciliophora</taxon>
        <taxon>Postciliodesmatophora</taxon>
        <taxon>Heterotrichea</taxon>
        <taxon>Heterotrichida</taxon>
        <taxon>Stentoridae</taxon>
        <taxon>Stentor</taxon>
    </lineage>
</organism>
<evidence type="ECO:0000313" key="1">
    <source>
        <dbReference type="EMBL" id="OMJ81337.1"/>
    </source>
</evidence>
<gene>
    <name evidence="1" type="ORF">SteCoe_18189</name>
</gene>
<dbReference type="AlphaFoldDB" id="A0A1R2BXK3"/>
<dbReference type="EMBL" id="MPUH01000384">
    <property type="protein sequence ID" value="OMJ81337.1"/>
    <property type="molecule type" value="Genomic_DNA"/>
</dbReference>
<protein>
    <submittedName>
        <fullName evidence="1">Uncharacterized protein</fullName>
    </submittedName>
</protein>
<accession>A0A1R2BXK3</accession>
<dbReference type="Proteomes" id="UP000187209">
    <property type="component" value="Unassembled WGS sequence"/>
</dbReference>
<keyword evidence="2" id="KW-1185">Reference proteome</keyword>
<comment type="caution">
    <text evidence="1">The sequence shown here is derived from an EMBL/GenBank/DDBJ whole genome shotgun (WGS) entry which is preliminary data.</text>
</comment>
<sequence>MLQNNKAEILKVLEESKHLDRIGRVIKTRIFPSAVKNLRLLTSNSPNNREDPNRIKKDQPMLKLAEDTFKTLPSLRHSSYQKYRQNSRKDVQIKTEPATTKALWRPETIIPSSEPFKIEAYQRTQIIPAEKLFGTSLYKKPTPKRRNYRSSENNEYFERVFERIKKRSEQRVMEYMGYMIEDRMF</sequence>
<reference evidence="1 2" key="1">
    <citation type="submission" date="2016-11" db="EMBL/GenBank/DDBJ databases">
        <title>The macronuclear genome of Stentor coeruleus: a giant cell with tiny introns.</title>
        <authorList>
            <person name="Slabodnick M."/>
            <person name="Ruby J.G."/>
            <person name="Reiff S.B."/>
            <person name="Swart E.C."/>
            <person name="Gosai S."/>
            <person name="Prabakaran S."/>
            <person name="Witkowska E."/>
            <person name="Larue G.E."/>
            <person name="Fisher S."/>
            <person name="Freeman R.M."/>
            <person name="Gunawardena J."/>
            <person name="Chu W."/>
            <person name="Stover N.A."/>
            <person name="Gregory B.D."/>
            <person name="Nowacki M."/>
            <person name="Derisi J."/>
            <person name="Roy S.W."/>
            <person name="Marshall W.F."/>
            <person name="Sood P."/>
        </authorList>
    </citation>
    <scope>NUCLEOTIDE SEQUENCE [LARGE SCALE GENOMIC DNA]</scope>
    <source>
        <strain evidence="1">WM001</strain>
    </source>
</reference>
<name>A0A1R2BXK3_9CILI</name>
<evidence type="ECO:0000313" key="2">
    <source>
        <dbReference type="Proteomes" id="UP000187209"/>
    </source>
</evidence>
<proteinExistence type="predicted"/>